<comment type="caution">
    <text evidence="1">The sequence shown here is derived from an EMBL/GenBank/DDBJ whole genome shotgun (WGS) entry which is preliminary data.</text>
</comment>
<name>A0A0F9QXR9_9ZZZZ</name>
<evidence type="ECO:0000313" key="1">
    <source>
        <dbReference type="EMBL" id="KKN47259.1"/>
    </source>
</evidence>
<sequence length="299" mass="35585">MAEKKKEMMVRRTKETILLYSFNPTIRQVFYRLISSQDLRQTKSDYVYFDKVITIERKKDLEFANHFNDKTRTLNGNINRNIAEGINVIIENRLESIRIEYPQIEYEANNLQSNITVILLEKQALESVFFQILEQKFGYILVVARGFNSFTQMNQLRKLIKDDERKLHLVTFGDYDDSGKLIKENFINQCKEYLGITFDMIKDVALTKEQTINLPKNPVKNSTHRTHQIRKGEEVDYYVELDALEPNILQQLLEIEVDKYIDYDIYNAMNKALKVRNRRLQKRYFKRLRKLDLSNVGFV</sequence>
<reference evidence="1" key="1">
    <citation type="journal article" date="2015" name="Nature">
        <title>Complex archaea that bridge the gap between prokaryotes and eukaryotes.</title>
        <authorList>
            <person name="Spang A."/>
            <person name="Saw J.H."/>
            <person name="Jorgensen S.L."/>
            <person name="Zaremba-Niedzwiedzka K."/>
            <person name="Martijn J."/>
            <person name="Lind A.E."/>
            <person name="van Eijk R."/>
            <person name="Schleper C."/>
            <person name="Guy L."/>
            <person name="Ettema T.J."/>
        </authorList>
    </citation>
    <scope>NUCLEOTIDE SEQUENCE</scope>
</reference>
<gene>
    <name evidence="1" type="ORF">LCGC14_0664800</name>
</gene>
<dbReference type="AlphaFoldDB" id="A0A0F9QXR9"/>
<dbReference type="EMBL" id="LAZR01001287">
    <property type="protein sequence ID" value="KKN47259.1"/>
    <property type="molecule type" value="Genomic_DNA"/>
</dbReference>
<organism evidence="1">
    <name type="scientific">marine sediment metagenome</name>
    <dbReference type="NCBI Taxonomy" id="412755"/>
    <lineage>
        <taxon>unclassified sequences</taxon>
        <taxon>metagenomes</taxon>
        <taxon>ecological metagenomes</taxon>
    </lineage>
</organism>
<protein>
    <submittedName>
        <fullName evidence="1">Uncharacterized protein</fullName>
    </submittedName>
</protein>
<accession>A0A0F9QXR9</accession>
<proteinExistence type="predicted"/>